<organism evidence="1">
    <name type="scientific">Siphoviridae sp. ctxMM9</name>
    <dbReference type="NCBI Taxonomy" id="2827973"/>
    <lineage>
        <taxon>Viruses</taxon>
        <taxon>Duplodnaviria</taxon>
        <taxon>Heunggongvirae</taxon>
        <taxon>Uroviricota</taxon>
        <taxon>Caudoviricetes</taxon>
    </lineage>
</organism>
<dbReference type="Gene3D" id="2.60.40.10">
    <property type="entry name" value="Immunoglobulins"/>
    <property type="match status" value="1"/>
</dbReference>
<accession>A0A8S5T639</accession>
<name>A0A8S5T639_9CAUD</name>
<proteinExistence type="predicted"/>
<reference evidence="1" key="1">
    <citation type="journal article" date="2021" name="Proc. Natl. Acad. Sci. U.S.A.">
        <title>A Catalog of Tens of Thousands of Viruses from Human Metagenomes Reveals Hidden Associations with Chronic Diseases.</title>
        <authorList>
            <person name="Tisza M.J."/>
            <person name="Buck C.B."/>
        </authorList>
    </citation>
    <scope>NUCLEOTIDE SEQUENCE</scope>
    <source>
        <strain evidence="1">CtxMM9</strain>
    </source>
</reference>
<dbReference type="InterPro" id="IPR013783">
    <property type="entry name" value="Ig-like_fold"/>
</dbReference>
<protein>
    <submittedName>
        <fullName evidence="1">PKD-like domain</fullName>
    </submittedName>
</protein>
<sequence>MDFSACDCYIQWTNATGKESGITVSYLLDFDEDKVIFGWPINEDVTKEVGDVKFSVRFIQRAEKDNPQSEVIYSWSTLTASCPIKSGLAFDVDSYEPDDLTTLMNSRIVYSGIVNSSDGAKPYILVDLPATIDLEGLNETAELSVTAESPDNGTLSYVWYKDGHVIPDETTNTYSANAIGTYRVKIGNINSEFNTTRYQDSQSCLIPGAM</sequence>
<dbReference type="EMBL" id="BK032759">
    <property type="protein sequence ID" value="DAF58813.1"/>
    <property type="molecule type" value="Genomic_DNA"/>
</dbReference>
<evidence type="ECO:0000313" key="1">
    <source>
        <dbReference type="EMBL" id="DAF58813.1"/>
    </source>
</evidence>